<dbReference type="PANTHER" id="PTHR39583">
    <property type="entry name" value="TYPE II SECRETION SYSTEM PROTEIN J-RELATED"/>
    <property type="match status" value="1"/>
</dbReference>
<dbReference type="RefSeq" id="WP_353683965.1">
    <property type="nucleotide sequence ID" value="NZ_CP144373.1"/>
</dbReference>
<organism evidence="9">
    <name type="scientific">Thermodesulfovibrio autotrophicus</name>
    <dbReference type="NCBI Taxonomy" id="3118333"/>
    <lineage>
        <taxon>Bacteria</taxon>
        <taxon>Pseudomonadati</taxon>
        <taxon>Nitrospirota</taxon>
        <taxon>Thermodesulfovibrionia</taxon>
        <taxon>Thermodesulfovibrionales</taxon>
        <taxon>Thermodesulfovibrionaceae</taxon>
        <taxon>Thermodesulfovibrio</taxon>
    </lineage>
</organism>
<evidence type="ECO:0000256" key="3">
    <source>
        <dbReference type="ARBA" id="ARBA00022481"/>
    </source>
</evidence>
<keyword evidence="2" id="KW-1003">Cell membrane</keyword>
<evidence type="ECO:0000256" key="6">
    <source>
        <dbReference type="ARBA" id="ARBA00022989"/>
    </source>
</evidence>
<gene>
    <name evidence="9" type="ORF">V4D30_08800</name>
</gene>
<evidence type="ECO:0000256" key="4">
    <source>
        <dbReference type="ARBA" id="ARBA00022519"/>
    </source>
</evidence>
<accession>A0AAU8GW53</accession>
<dbReference type="GO" id="GO:0005886">
    <property type="term" value="C:plasma membrane"/>
    <property type="evidence" value="ECO:0007669"/>
    <property type="project" value="UniProtKB-SubCell"/>
</dbReference>
<keyword evidence="3" id="KW-0488">Methylation</keyword>
<protein>
    <submittedName>
        <fullName evidence="9">Prepilin-type N-terminal cleavage/methylation domain-containing protein</fullName>
    </submittedName>
</protein>
<dbReference type="InterPro" id="IPR012902">
    <property type="entry name" value="N_methyl_site"/>
</dbReference>
<dbReference type="AlphaFoldDB" id="A0AAU8GW53"/>
<feature type="transmembrane region" description="Helical" evidence="8">
    <location>
        <begin position="12"/>
        <end position="30"/>
    </location>
</feature>
<dbReference type="Pfam" id="PF07963">
    <property type="entry name" value="N_methyl"/>
    <property type="match status" value="1"/>
</dbReference>
<dbReference type="InterPro" id="IPR045584">
    <property type="entry name" value="Pilin-like"/>
</dbReference>
<dbReference type="NCBIfam" id="TIGR02532">
    <property type="entry name" value="IV_pilin_GFxxxE"/>
    <property type="match status" value="1"/>
</dbReference>
<keyword evidence="5 8" id="KW-0812">Transmembrane</keyword>
<dbReference type="PROSITE" id="PS00409">
    <property type="entry name" value="PROKAR_NTER_METHYL"/>
    <property type="match status" value="1"/>
</dbReference>
<keyword evidence="7 8" id="KW-0472">Membrane</keyword>
<dbReference type="InterPro" id="IPR051621">
    <property type="entry name" value="T2SS_protein_J"/>
</dbReference>
<evidence type="ECO:0000256" key="2">
    <source>
        <dbReference type="ARBA" id="ARBA00022475"/>
    </source>
</evidence>
<evidence type="ECO:0000313" key="9">
    <source>
        <dbReference type="EMBL" id="XCH46432.1"/>
    </source>
</evidence>
<dbReference type="EMBL" id="CP144373">
    <property type="protein sequence ID" value="XCH46432.1"/>
    <property type="molecule type" value="Genomic_DNA"/>
</dbReference>
<keyword evidence="6 8" id="KW-1133">Transmembrane helix</keyword>
<reference evidence="9" key="1">
    <citation type="submission" date="2024-01" db="EMBL/GenBank/DDBJ databases">
        <title>The first autotrophic representatives of the genus Thermodesulfovibrio.</title>
        <authorList>
            <person name="Maltseva A.I."/>
            <person name="Elcheninov A.G."/>
            <person name="Kublanov I.V."/>
            <person name="Lebedinsky A.V."/>
            <person name="Frolov E.N."/>
        </authorList>
    </citation>
    <scope>NUCLEOTIDE SEQUENCE</scope>
    <source>
        <strain evidence="9">3907-1M</strain>
    </source>
</reference>
<name>A0AAU8GW53_9BACT</name>
<dbReference type="KEGG" id="taut:V4D30_08800"/>
<comment type="subcellular location">
    <subcellularLocation>
        <location evidence="1">Cell inner membrane</location>
        <topology evidence="1">Single-pass membrane protein</topology>
    </subcellularLocation>
</comment>
<evidence type="ECO:0000256" key="1">
    <source>
        <dbReference type="ARBA" id="ARBA00004377"/>
    </source>
</evidence>
<dbReference type="Gene3D" id="3.30.700.10">
    <property type="entry name" value="Glycoprotein, Type 4 Pilin"/>
    <property type="match status" value="1"/>
</dbReference>
<sequence>MKYLRSNRGFTLVELAIVLVIIGIILGAVLKGQDLIQNARHKKFINDAGRKFEVATWTFFDRNGRFPGDPDKNGIINDGTGTPDVHQDLVTNSKLLSDTDNPVTLGSFSFYVGLGNDGGTPKKNVLVICPGTGGSCNGSITDDELEFFKAFDTSIDGTTDAGSGVVRGATSATFNSGTWIMTPTGIQNTSTDWSSAMKALVYYFDRKP</sequence>
<proteinExistence type="predicted"/>
<evidence type="ECO:0000256" key="7">
    <source>
        <dbReference type="ARBA" id="ARBA00023136"/>
    </source>
</evidence>
<evidence type="ECO:0000256" key="5">
    <source>
        <dbReference type="ARBA" id="ARBA00022692"/>
    </source>
</evidence>
<dbReference type="PANTHER" id="PTHR39583:SF2">
    <property type="entry name" value="TYPE II SECRETION SYSTEM PROTEIN J"/>
    <property type="match status" value="1"/>
</dbReference>
<dbReference type="SUPFAM" id="SSF54523">
    <property type="entry name" value="Pili subunits"/>
    <property type="match status" value="1"/>
</dbReference>
<keyword evidence="4" id="KW-0997">Cell inner membrane</keyword>
<evidence type="ECO:0000256" key="8">
    <source>
        <dbReference type="SAM" id="Phobius"/>
    </source>
</evidence>